<dbReference type="Gene3D" id="2.60.120.260">
    <property type="entry name" value="Galactose-binding domain-like"/>
    <property type="match status" value="1"/>
</dbReference>
<dbReference type="InterPro" id="IPR017853">
    <property type="entry name" value="GH"/>
</dbReference>
<reference evidence="1 2" key="1">
    <citation type="submission" date="2020-03" db="EMBL/GenBank/DDBJ databases">
        <authorList>
            <person name="Bakhshi Ganjeh M."/>
        </authorList>
    </citation>
    <scope>NUCLEOTIDE SEQUENCE [LARGE SCALE GENOMIC DNA]</scope>
    <source>
        <strain evidence="2">Iran 50</strain>
    </source>
</reference>
<name>A0ABX7UW75_9GAMM</name>
<dbReference type="EMBL" id="CP050854">
    <property type="protein sequence ID" value="QTF09998.1"/>
    <property type="molecule type" value="Genomic_DNA"/>
</dbReference>
<organism evidence="1 2">
    <name type="scientific">Brenneria izadpanahii</name>
    <dbReference type="NCBI Taxonomy" id="2722756"/>
    <lineage>
        <taxon>Bacteria</taxon>
        <taxon>Pseudomonadati</taxon>
        <taxon>Pseudomonadota</taxon>
        <taxon>Gammaproteobacteria</taxon>
        <taxon>Enterobacterales</taxon>
        <taxon>Pectobacteriaceae</taxon>
        <taxon>Brenneria</taxon>
    </lineage>
</organism>
<dbReference type="SUPFAM" id="SSF49785">
    <property type="entry name" value="Galactose-binding domain-like"/>
    <property type="match status" value="1"/>
</dbReference>
<evidence type="ECO:0000313" key="1">
    <source>
        <dbReference type="EMBL" id="QTF09998.1"/>
    </source>
</evidence>
<sequence length="882" mass="100008">MMKKLHEINRGEEGNYLFPFLWLHGEDEATLTRHVDAIAQAGMRAFCVEARPHPDFLGERWWRDMDVVMDRARQKGMRVWLLDDAHFPTGGANGRVRRDFPHLQKTFLKIHQNDFHGPRSHTHFLLDWARAIPRPGILSAHDNPYLQPDYPNRIVGVVAARLLDYERVDPASLTDLSDRMRNGVLYWDLPEGDWRLFTLVETQQGGEKATEGYLDPLRAEATQVLIDTVYEPHFQRYQQDFGRTFAGFFSDEPRFGNTSGAGAIVGQQEMVLPWNDEVLDLLRQPLGAEALKLLPLLAVEGGEIAHRVRYHYMDIVSGLYSARFSGQLAAWCRRHQVQYIGHIIEDNNAHARLGYGAGHFFRALRNQDMAGIDVVLNQIVPGMDKGYFKAFTSQGWDGEFFHYALAKLGSSLAHVTPGMKGRAFCEIFGANGWAEGLSLMRWLTDHMLVRGINAFVPHAFSAAPFPDADCPPHIYADGHDPLYRFWPYFTRYVNRAAHLLSGGRSAARVALLYHAEAEWSGRAMLLQQPARELMQRQIDFDILSLDDVLAGETARGGLRVNQSTYQTLVIPWSEALPAAGIERLLTLARHQVNLRFIRELPERYSDQPLDKGLAQLANEPAVCAVELTGLADHLVGLGMAEARCDEAQPWLRYYHYCQDDGDIFMWFNEHPGATLTTEIALTRPEPQALYFYEPQDNAFSAVDVRWQQGSAVFTLSLEPGESRFMVTGRKFEPVQKTPPMRASRSLDGPCMVSLSRTEDYPRFSAEFPLEKRLDLAAPERFPDFVGTVRYEYRLQLEKETELAWLHLSQGVEAVEVFVNGSAAGVRIAPPYRFPLGNKLVAGENRIVLEITNTLVKSQKDYLSHFLPQDPTGIVGDIRIELY</sequence>
<gene>
    <name evidence="1" type="ORF">HC231_20300</name>
</gene>
<dbReference type="RefSeq" id="WP_208228483.1">
    <property type="nucleotide sequence ID" value="NZ_CP050854.1"/>
</dbReference>
<dbReference type="PANTHER" id="PTHR36848">
    <property type="entry name" value="DNA-BINDING PROTEIN (PUTATIVE SECRETED PROTEIN)-RELATED"/>
    <property type="match status" value="1"/>
</dbReference>
<dbReference type="SUPFAM" id="SSF51445">
    <property type="entry name" value="(Trans)glycosidases"/>
    <property type="match status" value="1"/>
</dbReference>
<dbReference type="Pfam" id="PF17132">
    <property type="entry name" value="Glyco_hydro_106"/>
    <property type="match status" value="1"/>
</dbReference>
<protein>
    <submittedName>
        <fullName evidence="1">Glycoside hydrolase</fullName>
    </submittedName>
</protein>
<evidence type="ECO:0000313" key="2">
    <source>
        <dbReference type="Proteomes" id="UP000671960"/>
    </source>
</evidence>
<dbReference type="InterPro" id="IPR053161">
    <property type="entry name" value="Ulvan_degrading_GH"/>
</dbReference>
<dbReference type="GO" id="GO:0016787">
    <property type="term" value="F:hydrolase activity"/>
    <property type="evidence" value="ECO:0007669"/>
    <property type="project" value="UniProtKB-KW"/>
</dbReference>
<proteinExistence type="predicted"/>
<dbReference type="PANTHER" id="PTHR36848:SF2">
    <property type="entry name" value="SECRETED PROTEIN"/>
    <property type="match status" value="1"/>
</dbReference>
<keyword evidence="1" id="KW-0378">Hydrolase</keyword>
<keyword evidence="2" id="KW-1185">Reference proteome</keyword>
<dbReference type="Proteomes" id="UP000671960">
    <property type="component" value="Chromosome"/>
</dbReference>
<dbReference type="InterPro" id="IPR008979">
    <property type="entry name" value="Galactose-bd-like_sf"/>
</dbReference>
<accession>A0ABX7UW75</accession>